<evidence type="ECO:0000256" key="3">
    <source>
        <dbReference type="ARBA" id="ARBA00022898"/>
    </source>
</evidence>
<dbReference type="GO" id="GO:0043420">
    <property type="term" value="P:anthranilate metabolic process"/>
    <property type="evidence" value="ECO:0007669"/>
    <property type="project" value="TreeGrafter"/>
</dbReference>
<dbReference type="EMBL" id="PDOD01000004">
    <property type="protein sequence ID" value="PYZ92340.1"/>
    <property type="molecule type" value="Genomic_DNA"/>
</dbReference>
<dbReference type="SUPFAM" id="SSF53383">
    <property type="entry name" value="PLP-dependent transferases"/>
    <property type="match status" value="1"/>
</dbReference>
<dbReference type="RefSeq" id="WP_110610896.1">
    <property type="nucleotide sequence ID" value="NZ_PDOD01000004.1"/>
</dbReference>
<evidence type="ECO:0000256" key="2">
    <source>
        <dbReference type="ARBA" id="ARBA00022801"/>
    </source>
</evidence>
<feature type="binding site" evidence="4">
    <location>
        <position position="291"/>
    </location>
    <ligand>
        <name>pyridoxal 5'-phosphate</name>
        <dbReference type="ChEBI" id="CHEBI:597326"/>
    </ligand>
</feature>
<feature type="binding site" evidence="4">
    <location>
        <position position="101"/>
    </location>
    <ligand>
        <name>pyridoxal 5'-phosphate</name>
        <dbReference type="ChEBI" id="CHEBI:597326"/>
    </ligand>
</feature>
<dbReference type="GO" id="GO:0019441">
    <property type="term" value="P:L-tryptophan catabolic process to kynurenine"/>
    <property type="evidence" value="ECO:0007669"/>
    <property type="project" value="TreeGrafter"/>
</dbReference>
<dbReference type="PANTHER" id="PTHR14084:SF0">
    <property type="entry name" value="KYNURENINASE"/>
    <property type="match status" value="1"/>
</dbReference>
<evidence type="ECO:0000313" key="7">
    <source>
        <dbReference type="EMBL" id="PYZ92340.1"/>
    </source>
</evidence>
<evidence type="ECO:0000256" key="1">
    <source>
        <dbReference type="ARBA" id="ARBA00022642"/>
    </source>
</evidence>
<dbReference type="GO" id="GO:0030170">
    <property type="term" value="F:pyridoxal phosphate binding"/>
    <property type="evidence" value="ECO:0007669"/>
    <property type="project" value="UniProtKB-UniRule"/>
</dbReference>
<feature type="modified residue" description="N6-(pyridoxal phosphate)lysine" evidence="4">
    <location>
        <position position="235"/>
    </location>
</feature>
<dbReference type="Pfam" id="PF22580">
    <property type="entry name" value="KYNU_C"/>
    <property type="match status" value="1"/>
</dbReference>
<evidence type="ECO:0000256" key="6">
    <source>
        <dbReference type="PIRNR" id="PIRNR038800"/>
    </source>
</evidence>
<accession>A0A323TC04</accession>
<organism evidence="7 8">
    <name type="scientific">Salipaludibacillus keqinensis</name>
    <dbReference type="NCBI Taxonomy" id="2045207"/>
    <lineage>
        <taxon>Bacteria</taxon>
        <taxon>Bacillati</taxon>
        <taxon>Bacillota</taxon>
        <taxon>Bacilli</taxon>
        <taxon>Bacillales</taxon>
        <taxon>Bacillaceae</taxon>
    </lineage>
</organism>
<feature type="binding site" evidence="4">
    <location>
        <position position="212"/>
    </location>
    <ligand>
        <name>pyridoxal 5'-phosphate</name>
        <dbReference type="ChEBI" id="CHEBI:597326"/>
    </ligand>
</feature>
<feature type="binding site" evidence="4">
    <location>
        <position position="263"/>
    </location>
    <ligand>
        <name>pyridoxal 5'-phosphate</name>
        <dbReference type="ChEBI" id="CHEBI:597326"/>
    </ligand>
</feature>
<dbReference type="Gene3D" id="3.90.1150.10">
    <property type="entry name" value="Aspartate Aminotransferase, domain 1"/>
    <property type="match status" value="1"/>
</dbReference>
<feature type="binding site" evidence="4">
    <location>
        <position position="100"/>
    </location>
    <ligand>
        <name>pyridoxal 5'-phosphate</name>
        <dbReference type="ChEBI" id="CHEBI:597326"/>
    </ligand>
</feature>
<comment type="caution">
    <text evidence="4">Lacks conserved residue(s) required for the propagation of feature annotation.</text>
</comment>
<comment type="catalytic activity">
    <reaction evidence="6">
        <text>3-hydroxy-L-kynurenine + H2O = 3-hydroxyanthranilate + L-alanine + H(+)</text>
        <dbReference type="Rhea" id="RHEA:25143"/>
        <dbReference type="ChEBI" id="CHEBI:15377"/>
        <dbReference type="ChEBI" id="CHEBI:15378"/>
        <dbReference type="ChEBI" id="CHEBI:36559"/>
        <dbReference type="ChEBI" id="CHEBI:57972"/>
        <dbReference type="ChEBI" id="CHEBI:58125"/>
        <dbReference type="EC" id="3.7.1.3"/>
    </reaction>
</comment>
<dbReference type="Gene3D" id="3.40.640.10">
    <property type="entry name" value="Type I PLP-dependent aspartate aminotransferase-like (Major domain)"/>
    <property type="match status" value="1"/>
</dbReference>
<feature type="binding site" evidence="4">
    <location>
        <position position="209"/>
    </location>
    <ligand>
        <name>pyridoxal 5'-phosphate</name>
        <dbReference type="ChEBI" id="CHEBI:597326"/>
    </ligand>
</feature>
<dbReference type="GO" id="GO:0019805">
    <property type="term" value="P:quinolinate biosynthetic process"/>
    <property type="evidence" value="ECO:0007669"/>
    <property type="project" value="UniProtKB-UniRule"/>
</dbReference>
<dbReference type="InterPro" id="IPR015424">
    <property type="entry name" value="PyrdxlP-dep_Trfase"/>
</dbReference>
<feature type="binding site" evidence="4">
    <location>
        <position position="234"/>
    </location>
    <ligand>
        <name>pyridoxal 5'-phosphate</name>
        <dbReference type="ChEBI" id="CHEBI:597326"/>
    </ligand>
</feature>
<keyword evidence="2 4" id="KW-0378">Hydrolase</keyword>
<comment type="pathway">
    <text evidence="4 6">Cofactor biosynthesis; NAD(+) biosynthesis; quinolinate from L-kynurenine: step 2/3.</text>
</comment>
<sequence>MTLLHKLALDLDKQDKLSIFRDEFYFPEDSPIYLDGNSLGLLSKRAEASLLASLEDWKRYAIDGWTNGENPWFYYGEKLSGLKAPLIGASPKEIATAGSITSNLHQLISTLYQPEGTKTKILTDNLAFPTDIYVLESQMKLKGVNPADNLMKVVSSDGQTLNEDRIIEKMTEDICLILLPSVLYRSGQLLDLNKLTKAAHERNIIIGFDLAHSIGVVPHQLHETGCDFAVWCTYKYLNSGPGGVGGLFLHEKHHGTEPGLTGWFGSDKSKQFDMSHTFTPADDASAFQLGTPHILNCAPLQGSLEMFQEAGIATIREKSLRMTAFMRKLFSELKLLDDRIEFITPEEDHRRGGHLALSHPDAARICKDLKTRGVIPDFRAPHFIRFAPAPLYTSFTDVWETYQVLKSILESKSYERFSNERNVIA</sequence>
<evidence type="ECO:0000256" key="4">
    <source>
        <dbReference type="HAMAP-Rule" id="MF_01970"/>
    </source>
</evidence>
<comment type="subunit">
    <text evidence="4 6">Homodimer.</text>
</comment>
<keyword evidence="8" id="KW-1185">Reference proteome</keyword>
<name>A0A323TC04_9BACI</name>
<dbReference type="PANTHER" id="PTHR14084">
    <property type="entry name" value="KYNURENINASE"/>
    <property type="match status" value="1"/>
</dbReference>
<dbReference type="GO" id="GO:0005737">
    <property type="term" value="C:cytoplasm"/>
    <property type="evidence" value="ECO:0007669"/>
    <property type="project" value="UniProtKB-UniRule"/>
</dbReference>
<dbReference type="PIRSF" id="PIRSF038800">
    <property type="entry name" value="KYNU"/>
    <property type="match status" value="1"/>
</dbReference>
<gene>
    <name evidence="4 7" type="primary">kynU</name>
    <name evidence="7" type="ORF">CR194_16025</name>
</gene>
<keyword evidence="1 4" id="KW-0662">Pyridine nucleotide biosynthesis</keyword>
<dbReference type="HAMAP" id="MF_01970">
    <property type="entry name" value="Kynureninase"/>
    <property type="match status" value="1"/>
</dbReference>
<dbReference type="InterPro" id="IPR010111">
    <property type="entry name" value="Kynureninase"/>
</dbReference>
<evidence type="ECO:0000313" key="8">
    <source>
        <dbReference type="Proteomes" id="UP000248214"/>
    </source>
</evidence>
<dbReference type="NCBIfam" id="TIGR01814">
    <property type="entry name" value="kynureninase"/>
    <property type="match status" value="1"/>
</dbReference>
<reference evidence="7 8" key="1">
    <citation type="submission" date="2017-10" db="EMBL/GenBank/DDBJ databases">
        <title>Bacillus sp. nov., a halophilic bacterium isolated from a Keqin Lake.</title>
        <authorList>
            <person name="Wang H."/>
        </authorList>
    </citation>
    <scope>NUCLEOTIDE SEQUENCE [LARGE SCALE GENOMIC DNA]</scope>
    <source>
        <strain evidence="7 8">KQ-12</strain>
    </source>
</reference>
<protein>
    <recommendedName>
        <fullName evidence="4 5">Kynureninase</fullName>
        <ecNumber evidence="4 5">3.7.1.3</ecNumber>
    </recommendedName>
    <alternativeName>
        <fullName evidence="4">L-kynurenine hydrolase</fullName>
    </alternativeName>
</protein>
<comment type="similarity">
    <text evidence="4 6">Belongs to the kynureninase family.</text>
</comment>
<dbReference type="InterPro" id="IPR015421">
    <property type="entry name" value="PyrdxlP-dep_Trfase_major"/>
</dbReference>
<comment type="catalytic activity">
    <reaction evidence="4 6">
        <text>L-kynurenine + H2O = anthranilate + L-alanine + H(+)</text>
        <dbReference type="Rhea" id="RHEA:16813"/>
        <dbReference type="ChEBI" id="CHEBI:15377"/>
        <dbReference type="ChEBI" id="CHEBI:15378"/>
        <dbReference type="ChEBI" id="CHEBI:16567"/>
        <dbReference type="ChEBI" id="CHEBI:57959"/>
        <dbReference type="ChEBI" id="CHEBI:57972"/>
        <dbReference type="EC" id="3.7.1.3"/>
    </reaction>
</comment>
<dbReference type="UniPathway" id="UPA00253">
    <property type="reaction ID" value="UER00329"/>
</dbReference>
<dbReference type="GO" id="GO:0030429">
    <property type="term" value="F:kynureninase activity"/>
    <property type="evidence" value="ECO:0007669"/>
    <property type="project" value="UniProtKB-UniRule"/>
</dbReference>
<keyword evidence="3 4" id="KW-0663">Pyridoxal phosphate</keyword>
<dbReference type="InterPro" id="IPR015422">
    <property type="entry name" value="PyrdxlP-dep_Trfase_small"/>
</dbReference>
<dbReference type="AlphaFoldDB" id="A0A323TC04"/>
<comment type="pathway">
    <text evidence="4 6">Amino-acid degradation; L-kynurenine degradation; L-alanine and anthranilate from L-kynurenine: step 1/1.</text>
</comment>
<dbReference type="OrthoDB" id="9812626at2"/>
<proteinExistence type="inferred from homology"/>
<comment type="cofactor">
    <cofactor evidence="4 6">
        <name>pyridoxal 5'-phosphate</name>
        <dbReference type="ChEBI" id="CHEBI:597326"/>
    </cofactor>
</comment>
<dbReference type="EC" id="3.7.1.3" evidence="4 5"/>
<comment type="caution">
    <text evidence="7">The sequence shown here is derived from an EMBL/GenBank/DDBJ whole genome shotgun (WGS) entry which is preliminary data.</text>
</comment>
<evidence type="ECO:0000256" key="5">
    <source>
        <dbReference type="NCBIfam" id="TIGR01814"/>
    </source>
</evidence>
<dbReference type="Proteomes" id="UP000248214">
    <property type="component" value="Unassembled WGS sequence"/>
</dbReference>
<comment type="function">
    <text evidence="4 6">Catalyzes the cleavage of L-kynurenine (L-Kyn) and L-3-hydroxykynurenine (L-3OHKyn) into anthranilic acid (AA) and 3-hydroxyanthranilic acid (3-OHAA), respectively.</text>
</comment>
<dbReference type="GO" id="GO:0097053">
    <property type="term" value="P:L-kynurenine catabolic process"/>
    <property type="evidence" value="ECO:0007669"/>
    <property type="project" value="UniProtKB-UniRule"/>
</dbReference>
<dbReference type="UniPathway" id="UPA00334">
    <property type="reaction ID" value="UER00455"/>
</dbReference>
<dbReference type="GO" id="GO:0009435">
    <property type="term" value="P:NAD+ biosynthetic process"/>
    <property type="evidence" value="ECO:0007669"/>
    <property type="project" value="UniProtKB-UniRule"/>
</dbReference>
<feature type="binding site" evidence="4">
    <location>
        <begin position="128"/>
        <end position="131"/>
    </location>
    <ligand>
        <name>pyridoxal 5'-phosphate</name>
        <dbReference type="ChEBI" id="CHEBI:597326"/>
    </ligand>
</feature>